<dbReference type="InterPro" id="IPR018253">
    <property type="entry name" value="DnaJ_domain_CS"/>
</dbReference>
<feature type="compositionally biased region" description="Basic and acidic residues" evidence="4">
    <location>
        <begin position="268"/>
        <end position="277"/>
    </location>
</feature>
<evidence type="ECO:0000256" key="3">
    <source>
        <dbReference type="ARBA" id="ARBA00023186"/>
    </source>
</evidence>
<dbReference type="EMBL" id="ML996084">
    <property type="protein sequence ID" value="KAF2153659.1"/>
    <property type="molecule type" value="Genomic_DNA"/>
</dbReference>
<dbReference type="CDD" id="cd23953">
    <property type="entry name" value="zuotin_NTD"/>
    <property type="match status" value="1"/>
</dbReference>
<sequence>MATALSALPLPALPSGWSAEKDFKAVGHLSSATQRNVEPVGPHFLAHARRKRHKRTFSEDERIEAQRNVKKVEDEDAGEISEPEDPMMLQRDAKDWKGQDHYAVLGLSKYRYKATEEQIKKAHRKKVLKHHPDKKAAAGNTEDDSFFKCIQKATEVLLDPVRRRQFDSVDERADVEPPAKKEAQKSWYKLWNKVFDSEARFSNKQPVPRLGDEKSTKEQVEEFYNFWYNFDSWRTFEYLDEDVPDDNENRDQKRHVERKNNNARKKRKTEDTQRLRKVVDDCLAQDERIKQFKKQESAQKNKKKLEREAAAKKEAEEAAKKKEEEARLAKEKEEAAKQEKAEGKKAKEAAKNAAKKNKRVLRGAAKDGNYFADGEASPAQIDAALNDTDAFIVKLDVDELARVAGALNGKTDAKEIKSVFVEEVKKLKTAGKVKDGEFKTLE</sequence>
<comment type="caution">
    <text evidence="6">The sequence shown here is derived from an EMBL/GenBank/DDBJ whole genome shotgun (WGS) entry which is preliminary data.</text>
</comment>
<dbReference type="InterPro" id="IPR058871">
    <property type="entry name" value="Zuotin_N"/>
</dbReference>
<protein>
    <submittedName>
        <fullName evidence="6">Ribosome associated DnaJ chaperone Zuotin</fullName>
    </submittedName>
</protein>
<dbReference type="Pfam" id="PF21884">
    <property type="entry name" value="ZUO1-like_ZHD"/>
    <property type="match status" value="1"/>
</dbReference>
<keyword evidence="2" id="KW-0963">Cytoplasm</keyword>
<dbReference type="CDD" id="cd06257">
    <property type="entry name" value="DnaJ"/>
    <property type="match status" value="1"/>
</dbReference>
<feature type="compositionally biased region" description="Basic residues" evidence="4">
    <location>
        <begin position="252"/>
        <end position="267"/>
    </location>
</feature>
<dbReference type="PROSITE" id="PS50076">
    <property type="entry name" value="DNAJ_2"/>
    <property type="match status" value="1"/>
</dbReference>
<dbReference type="PANTHER" id="PTHR43999">
    <property type="entry name" value="DNAJ HOMOLOG SUBFAMILY C MEMBER 2"/>
    <property type="match status" value="1"/>
</dbReference>
<dbReference type="Pfam" id="PF26185">
    <property type="entry name" value="Zuotin_N"/>
    <property type="match status" value="1"/>
</dbReference>
<dbReference type="SUPFAM" id="SSF46565">
    <property type="entry name" value="Chaperone J-domain"/>
    <property type="match status" value="1"/>
</dbReference>
<dbReference type="InterPro" id="IPR044634">
    <property type="entry name" value="Zuotin/DnaJC2"/>
</dbReference>
<comment type="subcellular location">
    <subcellularLocation>
        <location evidence="1">Cytoplasm</location>
    </subcellularLocation>
</comment>
<dbReference type="InterPro" id="IPR054076">
    <property type="entry name" value="ZUO1-like_ZHD"/>
</dbReference>
<dbReference type="GO" id="GO:0043022">
    <property type="term" value="F:ribosome binding"/>
    <property type="evidence" value="ECO:0007669"/>
    <property type="project" value="InterPro"/>
</dbReference>
<keyword evidence="3" id="KW-0143">Chaperone</keyword>
<dbReference type="PROSITE" id="PS00636">
    <property type="entry name" value="DNAJ_1"/>
    <property type="match status" value="1"/>
</dbReference>
<evidence type="ECO:0000256" key="4">
    <source>
        <dbReference type="SAM" id="MobiDB-lite"/>
    </source>
</evidence>
<evidence type="ECO:0000256" key="1">
    <source>
        <dbReference type="ARBA" id="ARBA00004496"/>
    </source>
</evidence>
<dbReference type="OrthoDB" id="1690618at2759"/>
<dbReference type="InterPro" id="IPR036869">
    <property type="entry name" value="J_dom_sf"/>
</dbReference>
<gene>
    <name evidence="6" type="ORF">K461DRAFT_253703</name>
</gene>
<accession>A0A9P4MKZ2</accession>
<dbReference type="InterPro" id="IPR042569">
    <property type="entry name" value="RAC_head_sf"/>
</dbReference>
<dbReference type="Pfam" id="PF16717">
    <property type="entry name" value="RAC_head"/>
    <property type="match status" value="1"/>
</dbReference>
<dbReference type="Gene3D" id="1.10.8.840">
    <property type="entry name" value="Ribosome-associated complex head domain"/>
    <property type="match status" value="1"/>
</dbReference>
<reference evidence="6" key="1">
    <citation type="journal article" date="2020" name="Stud. Mycol.">
        <title>101 Dothideomycetes genomes: a test case for predicting lifestyles and emergence of pathogens.</title>
        <authorList>
            <person name="Haridas S."/>
            <person name="Albert R."/>
            <person name="Binder M."/>
            <person name="Bloem J."/>
            <person name="Labutti K."/>
            <person name="Salamov A."/>
            <person name="Andreopoulos B."/>
            <person name="Baker S."/>
            <person name="Barry K."/>
            <person name="Bills G."/>
            <person name="Bluhm B."/>
            <person name="Cannon C."/>
            <person name="Castanera R."/>
            <person name="Culley D."/>
            <person name="Daum C."/>
            <person name="Ezra D."/>
            <person name="Gonzalez J."/>
            <person name="Henrissat B."/>
            <person name="Kuo A."/>
            <person name="Liang C."/>
            <person name="Lipzen A."/>
            <person name="Lutzoni F."/>
            <person name="Magnuson J."/>
            <person name="Mondo S."/>
            <person name="Nolan M."/>
            <person name="Ohm R."/>
            <person name="Pangilinan J."/>
            <person name="Park H.-J."/>
            <person name="Ramirez L."/>
            <person name="Alfaro M."/>
            <person name="Sun H."/>
            <person name="Tritt A."/>
            <person name="Yoshinaga Y."/>
            <person name="Zwiers L.-H."/>
            <person name="Turgeon B."/>
            <person name="Goodwin S."/>
            <person name="Spatafora J."/>
            <person name="Crous P."/>
            <person name="Grigoriev I."/>
        </authorList>
    </citation>
    <scope>NUCLEOTIDE SEQUENCE</scope>
    <source>
        <strain evidence="6">CBS 260.36</strain>
    </source>
</reference>
<feature type="domain" description="J" evidence="5">
    <location>
        <begin position="100"/>
        <end position="170"/>
    </location>
</feature>
<evidence type="ECO:0000259" key="5">
    <source>
        <dbReference type="PROSITE" id="PS50076"/>
    </source>
</evidence>
<dbReference type="Gene3D" id="1.10.287.110">
    <property type="entry name" value="DnaJ domain"/>
    <property type="match status" value="1"/>
</dbReference>
<evidence type="ECO:0000313" key="6">
    <source>
        <dbReference type="EMBL" id="KAF2153659.1"/>
    </source>
</evidence>
<dbReference type="PANTHER" id="PTHR43999:SF1">
    <property type="entry name" value="DNAJ HOMOLOG SUBFAMILY C MEMBER 2"/>
    <property type="match status" value="1"/>
</dbReference>
<feature type="region of interest" description="Disordered" evidence="4">
    <location>
        <begin position="244"/>
        <end position="277"/>
    </location>
</feature>
<dbReference type="Pfam" id="PF00226">
    <property type="entry name" value="DnaJ"/>
    <property type="match status" value="1"/>
</dbReference>
<evidence type="ECO:0000256" key="2">
    <source>
        <dbReference type="ARBA" id="ARBA00022490"/>
    </source>
</evidence>
<proteinExistence type="predicted"/>
<name>A0A9P4MKZ2_9PEZI</name>
<dbReference type="GO" id="GO:0006450">
    <property type="term" value="P:regulation of translational fidelity"/>
    <property type="evidence" value="ECO:0007669"/>
    <property type="project" value="InterPro"/>
</dbReference>
<dbReference type="Proteomes" id="UP000799439">
    <property type="component" value="Unassembled WGS sequence"/>
</dbReference>
<feature type="compositionally biased region" description="Basic and acidic residues" evidence="4">
    <location>
        <begin position="289"/>
        <end position="350"/>
    </location>
</feature>
<evidence type="ECO:0000313" key="7">
    <source>
        <dbReference type="Proteomes" id="UP000799439"/>
    </source>
</evidence>
<dbReference type="InterPro" id="IPR032003">
    <property type="entry name" value="RAC_head"/>
</dbReference>
<feature type="region of interest" description="Disordered" evidence="4">
    <location>
        <begin position="289"/>
        <end position="359"/>
    </location>
</feature>
<keyword evidence="7" id="KW-1185">Reference proteome</keyword>
<dbReference type="SMART" id="SM00271">
    <property type="entry name" value="DnaJ"/>
    <property type="match status" value="1"/>
</dbReference>
<dbReference type="GO" id="GO:0051083">
    <property type="term" value="P:'de novo' cotranslational protein folding"/>
    <property type="evidence" value="ECO:0007669"/>
    <property type="project" value="InterPro"/>
</dbReference>
<dbReference type="AlphaFoldDB" id="A0A9P4MKZ2"/>
<dbReference type="InterPro" id="IPR001623">
    <property type="entry name" value="DnaJ_domain"/>
</dbReference>
<dbReference type="GO" id="GO:0030544">
    <property type="term" value="F:Hsp70 protein binding"/>
    <property type="evidence" value="ECO:0007669"/>
    <property type="project" value="InterPro"/>
</dbReference>
<dbReference type="GO" id="GO:0005829">
    <property type="term" value="C:cytosol"/>
    <property type="evidence" value="ECO:0007669"/>
    <property type="project" value="TreeGrafter"/>
</dbReference>
<organism evidence="6 7">
    <name type="scientific">Myriangium duriaei CBS 260.36</name>
    <dbReference type="NCBI Taxonomy" id="1168546"/>
    <lineage>
        <taxon>Eukaryota</taxon>
        <taxon>Fungi</taxon>
        <taxon>Dikarya</taxon>
        <taxon>Ascomycota</taxon>
        <taxon>Pezizomycotina</taxon>
        <taxon>Dothideomycetes</taxon>
        <taxon>Dothideomycetidae</taxon>
        <taxon>Myriangiales</taxon>
        <taxon>Myriangiaceae</taxon>
        <taxon>Myriangium</taxon>
    </lineage>
</organism>